<dbReference type="PROSITE" id="PS00764">
    <property type="entry name" value="ENDONUCLEASE_III_1"/>
    <property type="match status" value="1"/>
</dbReference>
<keyword evidence="9" id="KW-0227">DNA damage</keyword>
<evidence type="ECO:0000256" key="11">
    <source>
        <dbReference type="ARBA" id="ARBA00023004"/>
    </source>
</evidence>
<dbReference type="GO" id="GO:0006284">
    <property type="term" value="P:base-excision repair"/>
    <property type="evidence" value="ECO:0007669"/>
    <property type="project" value="InterPro"/>
</dbReference>
<name>A0A518EYM1_9BACT</name>
<keyword evidence="8" id="KW-0479">Metal-binding</keyword>
<keyword evidence="17" id="KW-1185">Reference proteome</keyword>
<dbReference type="SUPFAM" id="SSF55811">
    <property type="entry name" value="Nudix"/>
    <property type="match status" value="1"/>
</dbReference>
<evidence type="ECO:0000256" key="13">
    <source>
        <dbReference type="ARBA" id="ARBA00023204"/>
    </source>
</evidence>
<evidence type="ECO:0000256" key="3">
    <source>
        <dbReference type="ARBA" id="ARBA00002933"/>
    </source>
</evidence>
<evidence type="ECO:0000256" key="2">
    <source>
        <dbReference type="ARBA" id="ARBA00001966"/>
    </source>
</evidence>
<dbReference type="Pfam" id="PF00730">
    <property type="entry name" value="HhH-GPD"/>
    <property type="match status" value="1"/>
</dbReference>
<dbReference type="Proteomes" id="UP000320390">
    <property type="component" value="Chromosome"/>
</dbReference>
<dbReference type="PANTHER" id="PTHR42944:SF1">
    <property type="entry name" value="ADENINE DNA GLYCOSYLASE"/>
    <property type="match status" value="1"/>
</dbReference>
<keyword evidence="11" id="KW-0408">Iron</keyword>
<dbReference type="GO" id="GO:0006298">
    <property type="term" value="P:mismatch repair"/>
    <property type="evidence" value="ECO:0007669"/>
    <property type="project" value="TreeGrafter"/>
</dbReference>
<comment type="similarity">
    <text evidence="4">Belongs to the Nth/MutY family.</text>
</comment>
<keyword evidence="12" id="KW-0411">Iron-sulfur</keyword>
<evidence type="ECO:0000256" key="1">
    <source>
        <dbReference type="ARBA" id="ARBA00000843"/>
    </source>
</evidence>
<dbReference type="InterPro" id="IPR003265">
    <property type="entry name" value="HhH-GPD_domain"/>
</dbReference>
<dbReference type="GO" id="GO:0000701">
    <property type="term" value="F:purine-specific mismatch base pair DNA N-glycosylase activity"/>
    <property type="evidence" value="ECO:0007669"/>
    <property type="project" value="UniProtKB-EC"/>
</dbReference>
<dbReference type="InterPro" id="IPR004035">
    <property type="entry name" value="Endouclease-III_FeS-bd_BS"/>
</dbReference>
<dbReference type="GO" id="GO:0046872">
    <property type="term" value="F:metal ion binding"/>
    <property type="evidence" value="ECO:0007669"/>
    <property type="project" value="UniProtKB-KW"/>
</dbReference>
<evidence type="ECO:0000256" key="9">
    <source>
        <dbReference type="ARBA" id="ARBA00022763"/>
    </source>
</evidence>
<comment type="cofactor">
    <cofactor evidence="2">
        <name>[4Fe-4S] cluster</name>
        <dbReference type="ChEBI" id="CHEBI:49883"/>
    </cofactor>
</comment>
<dbReference type="GO" id="GO:0032357">
    <property type="term" value="F:oxidized purine DNA binding"/>
    <property type="evidence" value="ECO:0007669"/>
    <property type="project" value="TreeGrafter"/>
</dbReference>
<dbReference type="InterPro" id="IPR029119">
    <property type="entry name" value="MutY_C"/>
</dbReference>
<dbReference type="GO" id="GO:0035485">
    <property type="term" value="F:adenine/guanine mispair binding"/>
    <property type="evidence" value="ECO:0007669"/>
    <property type="project" value="TreeGrafter"/>
</dbReference>
<evidence type="ECO:0000313" key="17">
    <source>
        <dbReference type="Proteomes" id="UP000320390"/>
    </source>
</evidence>
<dbReference type="Pfam" id="PF00633">
    <property type="entry name" value="HHH"/>
    <property type="match status" value="1"/>
</dbReference>
<evidence type="ECO:0000256" key="12">
    <source>
        <dbReference type="ARBA" id="ARBA00023014"/>
    </source>
</evidence>
<dbReference type="AlphaFoldDB" id="A0A518EYM1"/>
<dbReference type="Gene3D" id="3.90.79.10">
    <property type="entry name" value="Nucleoside Triphosphate Pyrophosphohydrolase"/>
    <property type="match status" value="1"/>
</dbReference>
<gene>
    <name evidence="16" type="primary">yfhQ</name>
    <name evidence="16" type="ORF">Poly30_47480</name>
</gene>
<accession>A0A518EYM1</accession>
<comment type="catalytic activity">
    <reaction evidence="1">
        <text>Hydrolyzes free adenine bases from 7,8-dihydro-8-oxoguanine:adenine mismatched double-stranded DNA, leaving an apurinic site.</text>
        <dbReference type="EC" id="3.2.2.31"/>
    </reaction>
</comment>
<dbReference type="Pfam" id="PF10576">
    <property type="entry name" value="EndIII_4Fe-2S"/>
    <property type="match status" value="1"/>
</dbReference>
<dbReference type="FunFam" id="1.10.340.30:FF:000002">
    <property type="entry name" value="Adenine DNA glycosylase"/>
    <property type="match status" value="1"/>
</dbReference>
<sequence>MTDAVLIAPRFEAPDEGTLVALRRDLTAWFQREQRDLPWRRTRDPYAIWVSEAMLQQTRVETVLDYWPRFLERFPTIRALAEASEDAVLEAWSGLGYYRRARSLQAAARVITDRHGAEFPRDLDDALALPGIGPYTAGAVLSIAYDLPVPIVDGNVERVFSRWFLMDGVRTSGPLLREAWKAARAMVVERPASEAAPREWNQALMELGALVCKPTSPACGACPVSEHCRARAAGVAADLPRARPKKAPIEVTLEIYAARRDGAWLLERRGPDGLMGGMWQFPTVEVEGPGLFPDHLASEIEPALEASHDLFSISHGITKHRIKGRVRAATCSESKMGHGPDVGWFPDEAAEGLALTGMAKKVLARLRRDASQTDLFGGESGR</sequence>
<dbReference type="CDD" id="cd00056">
    <property type="entry name" value="ENDO3c"/>
    <property type="match status" value="1"/>
</dbReference>
<evidence type="ECO:0000256" key="10">
    <source>
        <dbReference type="ARBA" id="ARBA00022801"/>
    </source>
</evidence>
<dbReference type="GO" id="GO:0051539">
    <property type="term" value="F:4 iron, 4 sulfur cluster binding"/>
    <property type="evidence" value="ECO:0007669"/>
    <property type="project" value="UniProtKB-KW"/>
</dbReference>
<dbReference type="InterPro" id="IPR003651">
    <property type="entry name" value="Endonuclease3_FeS-loop_motif"/>
</dbReference>
<organism evidence="16 17">
    <name type="scientific">Saltatorellus ferox</name>
    <dbReference type="NCBI Taxonomy" id="2528018"/>
    <lineage>
        <taxon>Bacteria</taxon>
        <taxon>Pseudomonadati</taxon>
        <taxon>Planctomycetota</taxon>
        <taxon>Planctomycetia</taxon>
        <taxon>Planctomycetia incertae sedis</taxon>
        <taxon>Saltatorellus</taxon>
    </lineage>
</organism>
<evidence type="ECO:0000313" key="16">
    <source>
        <dbReference type="EMBL" id="QDV09191.1"/>
    </source>
</evidence>
<dbReference type="OrthoDB" id="9802365at2"/>
<evidence type="ECO:0000256" key="8">
    <source>
        <dbReference type="ARBA" id="ARBA00022723"/>
    </source>
</evidence>
<keyword evidence="14 16" id="KW-0326">Glycosidase</keyword>
<dbReference type="EMBL" id="CP036434">
    <property type="protein sequence ID" value="QDV09191.1"/>
    <property type="molecule type" value="Genomic_DNA"/>
</dbReference>
<dbReference type="InterPro" id="IPR005760">
    <property type="entry name" value="A/G_AdeGlyc_MutY"/>
</dbReference>
<dbReference type="InterPro" id="IPR015797">
    <property type="entry name" value="NUDIX_hydrolase-like_dom_sf"/>
</dbReference>
<dbReference type="InterPro" id="IPR044298">
    <property type="entry name" value="MIG/MutY"/>
</dbReference>
<dbReference type="Gene3D" id="1.10.340.30">
    <property type="entry name" value="Hypothetical protein, domain 2"/>
    <property type="match status" value="1"/>
</dbReference>
<dbReference type="Pfam" id="PF14815">
    <property type="entry name" value="NUDIX_4"/>
    <property type="match status" value="1"/>
</dbReference>
<dbReference type="Gene3D" id="1.10.1670.10">
    <property type="entry name" value="Helix-hairpin-Helix base-excision DNA repair enzymes (C-terminal)"/>
    <property type="match status" value="1"/>
</dbReference>
<evidence type="ECO:0000256" key="7">
    <source>
        <dbReference type="ARBA" id="ARBA00022485"/>
    </source>
</evidence>
<evidence type="ECO:0000256" key="6">
    <source>
        <dbReference type="ARBA" id="ARBA00022023"/>
    </source>
</evidence>
<dbReference type="InterPro" id="IPR000445">
    <property type="entry name" value="HhH_motif"/>
</dbReference>
<keyword evidence="7" id="KW-0004">4Fe-4S</keyword>
<feature type="domain" description="HhH-GPD" evidence="15">
    <location>
        <begin position="54"/>
        <end position="210"/>
    </location>
</feature>
<dbReference type="SMART" id="SM00525">
    <property type="entry name" value="FES"/>
    <property type="match status" value="1"/>
</dbReference>
<dbReference type="InterPro" id="IPR011257">
    <property type="entry name" value="DNA_glycosylase"/>
</dbReference>
<dbReference type="InterPro" id="IPR023170">
    <property type="entry name" value="HhH_base_excis_C"/>
</dbReference>
<dbReference type="NCBIfam" id="TIGR01084">
    <property type="entry name" value="mutY"/>
    <property type="match status" value="1"/>
</dbReference>
<dbReference type="GO" id="GO:0034039">
    <property type="term" value="F:8-oxo-7,8-dihydroguanine DNA N-glycosylase activity"/>
    <property type="evidence" value="ECO:0007669"/>
    <property type="project" value="TreeGrafter"/>
</dbReference>
<evidence type="ECO:0000256" key="4">
    <source>
        <dbReference type="ARBA" id="ARBA00008343"/>
    </source>
</evidence>
<dbReference type="EC" id="3.2.2.31" evidence="5"/>
<dbReference type="PANTHER" id="PTHR42944">
    <property type="entry name" value="ADENINE DNA GLYCOSYLASE"/>
    <property type="match status" value="1"/>
</dbReference>
<reference evidence="16 17" key="1">
    <citation type="submission" date="2019-02" db="EMBL/GenBank/DDBJ databases">
        <title>Deep-cultivation of Planctomycetes and their phenomic and genomic characterization uncovers novel biology.</title>
        <authorList>
            <person name="Wiegand S."/>
            <person name="Jogler M."/>
            <person name="Boedeker C."/>
            <person name="Pinto D."/>
            <person name="Vollmers J."/>
            <person name="Rivas-Marin E."/>
            <person name="Kohn T."/>
            <person name="Peeters S.H."/>
            <person name="Heuer A."/>
            <person name="Rast P."/>
            <person name="Oberbeckmann S."/>
            <person name="Bunk B."/>
            <person name="Jeske O."/>
            <person name="Meyerdierks A."/>
            <person name="Storesund J.E."/>
            <person name="Kallscheuer N."/>
            <person name="Luecker S."/>
            <person name="Lage O.M."/>
            <person name="Pohl T."/>
            <person name="Merkel B.J."/>
            <person name="Hornburger P."/>
            <person name="Mueller R.-W."/>
            <person name="Bruemmer F."/>
            <person name="Labrenz M."/>
            <person name="Spormann A.M."/>
            <person name="Op den Camp H."/>
            <person name="Overmann J."/>
            <person name="Amann R."/>
            <person name="Jetten M.S.M."/>
            <person name="Mascher T."/>
            <person name="Medema M.H."/>
            <person name="Devos D.P."/>
            <person name="Kaster A.-K."/>
            <person name="Ovreas L."/>
            <person name="Rohde M."/>
            <person name="Galperin M.Y."/>
            <person name="Jogler C."/>
        </authorList>
    </citation>
    <scope>NUCLEOTIDE SEQUENCE [LARGE SCALE GENOMIC DNA]</scope>
    <source>
        <strain evidence="16 17">Poly30</strain>
    </source>
</reference>
<comment type="function">
    <text evidence="3">Adenine glycosylase active on G-A mispairs. MutY also corrects error-prone DNA synthesis past GO lesions which are due to the oxidatively damaged form of guanine: 7,8-dihydro-8-oxoguanine (8-oxo-dGTP).</text>
</comment>
<evidence type="ECO:0000256" key="14">
    <source>
        <dbReference type="ARBA" id="ARBA00023295"/>
    </source>
</evidence>
<keyword evidence="13" id="KW-0234">DNA repair</keyword>
<protein>
    <recommendedName>
        <fullName evidence="6">Adenine DNA glycosylase</fullName>
        <ecNumber evidence="5">3.2.2.31</ecNumber>
    </recommendedName>
</protein>
<keyword evidence="10 16" id="KW-0378">Hydrolase</keyword>
<proteinExistence type="inferred from homology"/>
<dbReference type="SUPFAM" id="SSF48150">
    <property type="entry name" value="DNA-glycosylase"/>
    <property type="match status" value="1"/>
</dbReference>
<dbReference type="SMART" id="SM00478">
    <property type="entry name" value="ENDO3c"/>
    <property type="match status" value="1"/>
</dbReference>
<evidence type="ECO:0000256" key="5">
    <source>
        <dbReference type="ARBA" id="ARBA00012045"/>
    </source>
</evidence>
<evidence type="ECO:0000259" key="15">
    <source>
        <dbReference type="SMART" id="SM00478"/>
    </source>
</evidence>